<sequence length="226" mass="25447">MTSAEPERIAYYEGPQYIDADVYKRGLVPRQKDFGLRSICGRYVWMYYDDDDELFLEEPERDFGFISLSLGRSDELIPENITGRIRVHEYAGKLQLKKASDQPRSGGNCLASPAKGSEGVHRATSGIFEVTVEWDEAGRYGGLDDMYEEGHKLTIGEVKDDNGCPFVMLELDCGRSVATYVGKRQKSKKAENIELLSTAECLRLGMEVEDEEEESGSEDEGKEEED</sequence>
<proteinExistence type="predicted"/>
<keyword evidence="2" id="KW-1185">Reference proteome</keyword>
<reference evidence="1" key="1">
    <citation type="submission" date="2022-07" db="EMBL/GenBank/DDBJ databases">
        <title>Genome Sequence of Phlebia brevispora.</title>
        <authorList>
            <person name="Buettner E."/>
        </authorList>
    </citation>
    <scope>NUCLEOTIDE SEQUENCE</scope>
    <source>
        <strain evidence="1">MPL23</strain>
    </source>
</reference>
<gene>
    <name evidence="1" type="ORF">NM688_g4019</name>
</gene>
<evidence type="ECO:0000313" key="2">
    <source>
        <dbReference type="Proteomes" id="UP001148662"/>
    </source>
</evidence>
<accession>A0ACC1T3T9</accession>
<organism evidence="1 2">
    <name type="scientific">Phlebia brevispora</name>
    <dbReference type="NCBI Taxonomy" id="194682"/>
    <lineage>
        <taxon>Eukaryota</taxon>
        <taxon>Fungi</taxon>
        <taxon>Dikarya</taxon>
        <taxon>Basidiomycota</taxon>
        <taxon>Agaricomycotina</taxon>
        <taxon>Agaricomycetes</taxon>
        <taxon>Polyporales</taxon>
        <taxon>Meruliaceae</taxon>
        <taxon>Phlebia</taxon>
    </lineage>
</organism>
<protein>
    <submittedName>
        <fullName evidence="1">Uncharacterized protein</fullName>
    </submittedName>
</protein>
<dbReference type="EMBL" id="JANHOG010000630">
    <property type="protein sequence ID" value="KAJ3552689.1"/>
    <property type="molecule type" value="Genomic_DNA"/>
</dbReference>
<dbReference type="Proteomes" id="UP001148662">
    <property type="component" value="Unassembled WGS sequence"/>
</dbReference>
<evidence type="ECO:0000313" key="1">
    <source>
        <dbReference type="EMBL" id="KAJ3552689.1"/>
    </source>
</evidence>
<comment type="caution">
    <text evidence="1">The sequence shown here is derived from an EMBL/GenBank/DDBJ whole genome shotgun (WGS) entry which is preliminary data.</text>
</comment>
<name>A0ACC1T3T9_9APHY</name>